<dbReference type="OrthoDB" id="308572at2759"/>
<dbReference type="AlphaFoldDB" id="A0A8S1RQJ6"/>
<comment type="caution">
    <text evidence="1">The sequence shown here is derived from an EMBL/GenBank/DDBJ whole genome shotgun (WGS) entry which is preliminary data.</text>
</comment>
<proteinExistence type="predicted"/>
<dbReference type="EMBL" id="CAJJDN010000244">
    <property type="protein sequence ID" value="CAD8129797.1"/>
    <property type="molecule type" value="Genomic_DNA"/>
</dbReference>
<dbReference type="Proteomes" id="UP000692954">
    <property type="component" value="Unassembled WGS sequence"/>
</dbReference>
<accession>A0A8S1RQJ6</accession>
<organism evidence="1 2">
    <name type="scientific">Paramecium sonneborni</name>
    <dbReference type="NCBI Taxonomy" id="65129"/>
    <lineage>
        <taxon>Eukaryota</taxon>
        <taxon>Sar</taxon>
        <taxon>Alveolata</taxon>
        <taxon>Ciliophora</taxon>
        <taxon>Intramacronucleata</taxon>
        <taxon>Oligohymenophorea</taxon>
        <taxon>Peniculida</taxon>
        <taxon>Parameciidae</taxon>
        <taxon>Paramecium</taxon>
    </lineage>
</organism>
<gene>
    <name evidence="1" type="ORF">PSON_ATCC_30995.1.T2440030</name>
</gene>
<keyword evidence="2" id="KW-1185">Reference proteome</keyword>
<evidence type="ECO:0000313" key="2">
    <source>
        <dbReference type="Proteomes" id="UP000692954"/>
    </source>
</evidence>
<protein>
    <submittedName>
        <fullName evidence="1">Uncharacterized protein</fullName>
    </submittedName>
</protein>
<name>A0A8S1RQJ6_9CILI</name>
<sequence length="336" mass="39512">MHFCQDDKIVCEFLNLNGKSLLNNLEQISFNNDSTIVLTIQKSYIQAYFYKNEDLKSITSFQVLKYAYFSQLQYLTFSNSFIAIPNSQILISSLSGLNSRKFMLKVQHDLGACYKLFLNKNENFLFISYRNDIHIFEKQIIGWKCIDKLESLSNRDSIEYLCLNPEENHLVIHTSNGYSGSLAIVIFNKKSIENQIQWVMKQRISQGNGELLGFVNNFQFLFQDYDRLQIYSLNKENLKFESTNSINFGAPNYQFQSLAFWHKNSTLFIITKNSIRIMQFQEYQKLRQRQLIQIDLSELTEADVGTNQFHSILTKDGKYLFIWNRKKTQIIKILNI</sequence>
<evidence type="ECO:0000313" key="1">
    <source>
        <dbReference type="EMBL" id="CAD8129797.1"/>
    </source>
</evidence>
<reference evidence="1" key="1">
    <citation type="submission" date="2021-01" db="EMBL/GenBank/DDBJ databases">
        <authorList>
            <consortium name="Genoscope - CEA"/>
            <person name="William W."/>
        </authorList>
    </citation>
    <scope>NUCLEOTIDE SEQUENCE</scope>
</reference>